<reference evidence="1" key="1">
    <citation type="submission" date="2019-08" db="EMBL/GenBank/DDBJ databases">
        <title>Genome sequence of Clostridiales bacterium MT110.</title>
        <authorList>
            <person name="Cao J."/>
        </authorList>
    </citation>
    <scope>NUCLEOTIDE SEQUENCE</scope>
    <source>
        <strain evidence="1">MT110</strain>
    </source>
</reference>
<dbReference type="EMBL" id="CP042469">
    <property type="protein sequence ID" value="QOX64075.1"/>
    <property type="molecule type" value="Genomic_DNA"/>
</dbReference>
<organism evidence="1 2">
    <name type="scientific">Anoxybacterium hadale</name>
    <dbReference type="NCBI Taxonomy" id="3408580"/>
    <lineage>
        <taxon>Bacteria</taxon>
        <taxon>Bacillati</taxon>
        <taxon>Bacillota</taxon>
        <taxon>Clostridia</taxon>
        <taxon>Peptostreptococcales</taxon>
        <taxon>Anaerovoracaceae</taxon>
        <taxon>Anoxybacterium</taxon>
    </lineage>
</organism>
<evidence type="ECO:0000313" key="1">
    <source>
        <dbReference type="EMBL" id="QOX64075.1"/>
    </source>
</evidence>
<evidence type="ECO:0000313" key="2">
    <source>
        <dbReference type="Proteomes" id="UP000594014"/>
    </source>
</evidence>
<dbReference type="Proteomes" id="UP000594014">
    <property type="component" value="Chromosome"/>
</dbReference>
<protein>
    <submittedName>
        <fullName evidence="1">Uncharacterized protein</fullName>
    </submittedName>
</protein>
<accession>A0ACD1AC93</accession>
<sequence>MLTKLMKYDIRSTWRDFAGIYMAILLGVIIVPLLINNFDIPIAGTLAMLIITSIIIGTIVVTVINLFHIFLKNVFSKQGYLTMTLPVSSGQLVFSKLLVSTMWIVLTGIVSVIGLFIFAFVMNPAANIKLTEIISEIHAVLNGQGYLSAALIILMTTASVVKEIAKLFLACSIGHLKQLSRFRVPVGIAAYFACSWLETLLIQGIGKAVSYLPQSSELVRQINAVADTGQLQDFVGIFNGVLFTGILFALFTAFVYSAGTVWILNHKLDLD</sequence>
<proteinExistence type="predicted"/>
<name>A0ACD1AC93_9FIRM</name>
<gene>
    <name evidence="1" type="ORF">FRZ06_12385</name>
</gene>
<keyword evidence="2" id="KW-1185">Reference proteome</keyword>